<reference evidence="2" key="1">
    <citation type="submission" date="2019-06" db="EMBL/GenBank/DDBJ databases">
        <authorList>
            <person name="Broberg M."/>
        </authorList>
    </citation>
    <scope>NUCLEOTIDE SEQUENCE [LARGE SCALE GENOMIC DNA]</scope>
</reference>
<comment type="caution">
    <text evidence="1">The sequence shown here is derived from an EMBL/GenBank/DDBJ whole genome shotgun (WGS) entry which is preliminary data.</text>
</comment>
<dbReference type="AlphaFoldDB" id="A0A9N9UGG5"/>
<dbReference type="OrthoDB" id="419598at2759"/>
<sequence length="142" mass="16355">MGKILNWCLNRDPNRECCTKDLYIVTAALEMPECPRENRVVGETLTVNHLVDLAEDAARKRFDVKYHSLETLKEFQIPELPGHENGYKEYPREVLFVFLSILHRWMAEGLASISTEGSLNEKSPDIKPLTAQELMGKHWKSL</sequence>
<keyword evidence="2" id="KW-1185">Reference proteome</keyword>
<name>A0A9N9UGG5_9HYPO</name>
<protein>
    <submittedName>
        <fullName evidence="1">Uncharacterized protein</fullName>
    </submittedName>
</protein>
<gene>
    <name evidence="1" type="ORF">CBYS24578_00012534</name>
</gene>
<organism evidence="1 2">
    <name type="scientific">Clonostachys byssicola</name>
    <dbReference type="NCBI Taxonomy" id="160290"/>
    <lineage>
        <taxon>Eukaryota</taxon>
        <taxon>Fungi</taxon>
        <taxon>Dikarya</taxon>
        <taxon>Ascomycota</taxon>
        <taxon>Pezizomycotina</taxon>
        <taxon>Sordariomycetes</taxon>
        <taxon>Hypocreomycetidae</taxon>
        <taxon>Hypocreales</taxon>
        <taxon>Bionectriaceae</taxon>
        <taxon>Clonostachys</taxon>
    </lineage>
</organism>
<evidence type="ECO:0000313" key="1">
    <source>
        <dbReference type="EMBL" id="CAG9990306.1"/>
    </source>
</evidence>
<dbReference type="Proteomes" id="UP000754883">
    <property type="component" value="Unassembled WGS sequence"/>
</dbReference>
<dbReference type="EMBL" id="CABFNO020001469">
    <property type="protein sequence ID" value="CAG9990306.1"/>
    <property type="molecule type" value="Genomic_DNA"/>
</dbReference>
<proteinExistence type="predicted"/>
<reference evidence="1 2" key="2">
    <citation type="submission" date="2021-10" db="EMBL/GenBank/DDBJ databases">
        <authorList>
            <person name="Piombo E."/>
        </authorList>
    </citation>
    <scope>NUCLEOTIDE SEQUENCE [LARGE SCALE GENOMIC DNA]</scope>
</reference>
<accession>A0A9N9UGG5</accession>
<evidence type="ECO:0000313" key="2">
    <source>
        <dbReference type="Proteomes" id="UP000754883"/>
    </source>
</evidence>